<dbReference type="GO" id="GO:0005938">
    <property type="term" value="C:cell cortex"/>
    <property type="evidence" value="ECO:0007669"/>
    <property type="project" value="TreeGrafter"/>
</dbReference>
<dbReference type="GO" id="GO:0060491">
    <property type="term" value="P:regulation of cell projection assembly"/>
    <property type="evidence" value="ECO:0007669"/>
    <property type="project" value="TreeGrafter"/>
</dbReference>
<protein>
    <recommendedName>
        <fullName evidence="7">Protein FAM110C</fullName>
    </recommendedName>
</protein>
<evidence type="ECO:0008006" key="7">
    <source>
        <dbReference type="Google" id="ProtNLM"/>
    </source>
</evidence>
<dbReference type="PANTHER" id="PTHR14758:SF5">
    <property type="entry name" value="PROTEIN FAM110C"/>
    <property type="match status" value="1"/>
</dbReference>
<keyword evidence="6" id="KW-1185">Reference proteome</keyword>
<comment type="caution">
    <text evidence="5">The sequence shown here is derived from an EMBL/GenBank/DDBJ whole genome shotgun (WGS) entry which is preliminary data.</text>
</comment>
<dbReference type="OrthoDB" id="10028183at2759"/>
<dbReference type="GO" id="GO:0030335">
    <property type="term" value="P:positive regulation of cell migration"/>
    <property type="evidence" value="ECO:0007669"/>
    <property type="project" value="TreeGrafter"/>
</dbReference>
<feature type="compositionally biased region" description="Low complexity" evidence="2">
    <location>
        <begin position="74"/>
        <end position="88"/>
    </location>
</feature>
<dbReference type="Pfam" id="PF14160">
    <property type="entry name" value="FAM110_C"/>
    <property type="match status" value="1"/>
</dbReference>
<sequence length="362" mass="39912">MPTEISHTVRMHAISGFHSSLTARLLHKGPEYLRKQMEAGTPGKKSAVERLAADKAKYVKSQQVIGAKQEPTMTAPSSASESSSETCSVGTKKANGSVEGKSARTRAPVAMDAGPASLKYGPPIVRRSFGKRQVRPDSLVIYRQKCEFVRGQSQESGRGSLVRRLFQGSLKEKQLASEGTKVILKEEVVPETERTGLIKETTHSPDLAGWPAPNSTVPAAILASRCENTPNTTTAPREAQEVRRKGLHRSQSDISSRYSKSFSELDTFFKYCGLEPDVIDDLGQEKFSVASDNFSFRLRSISLATSESDFTRHSGDDGLLEEELTEQVPTGTSVIERNARIIKWLYTCKKAKERNTMIQEFP</sequence>
<accession>A0A9Q1B6Q2</accession>
<name>A0A9Q1B6Q2_9SAUR</name>
<gene>
    <name evidence="5" type="ORF">JRQ81_005122</name>
</gene>
<dbReference type="Proteomes" id="UP001142489">
    <property type="component" value="Unassembled WGS sequence"/>
</dbReference>
<feature type="domain" description="Centrosome-associated FAM110 N-terminal" evidence="4">
    <location>
        <begin position="16"/>
        <end position="73"/>
    </location>
</feature>
<feature type="region of interest" description="Disordered" evidence="2">
    <location>
        <begin position="67"/>
        <end position="106"/>
    </location>
</feature>
<dbReference type="InterPro" id="IPR025741">
    <property type="entry name" value="FAM110_C"/>
</dbReference>
<dbReference type="PANTHER" id="PTHR14758">
    <property type="entry name" value="AGAP005440-PA"/>
    <property type="match status" value="1"/>
</dbReference>
<reference evidence="5" key="1">
    <citation type="journal article" date="2023" name="DNA Res.">
        <title>Chromosome-level genome assembly of Phrynocephalus forsythii using third-generation DNA sequencing and Hi-C analysis.</title>
        <authorList>
            <person name="Qi Y."/>
            <person name="Zhao W."/>
            <person name="Zhao Y."/>
            <person name="Niu C."/>
            <person name="Cao S."/>
            <person name="Zhang Y."/>
        </authorList>
    </citation>
    <scope>NUCLEOTIDE SEQUENCE</scope>
    <source>
        <tissue evidence="5">Muscle</tissue>
    </source>
</reference>
<evidence type="ECO:0000313" key="5">
    <source>
        <dbReference type="EMBL" id="KAJ7341244.1"/>
    </source>
</evidence>
<feature type="domain" description="Centrosome-associated FAM110 C-terminal" evidence="3">
    <location>
        <begin position="244"/>
        <end position="351"/>
    </location>
</feature>
<evidence type="ECO:0000313" key="6">
    <source>
        <dbReference type="Proteomes" id="UP001142489"/>
    </source>
</evidence>
<dbReference type="EMBL" id="JAPFRF010000002">
    <property type="protein sequence ID" value="KAJ7341244.1"/>
    <property type="molecule type" value="Genomic_DNA"/>
</dbReference>
<evidence type="ECO:0000259" key="4">
    <source>
        <dbReference type="Pfam" id="PF14161"/>
    </source>
</evidence>
<dbReference type="InterPro" id="IPR025739">
    <property type="entry name" value="FAM110_N"/>
</dbReference>
<evidence type="ECO:0000259" key="3">
    <source>
        <dbReference type="Pfam" id="PF14160"/>
    </source>
</evidence>
<comment type="similarity">
    <text evidence="1">Belongs to the FAM110 family.</text>
</comment>
<dbReference type="AlphaFoldDB" id="A0A9Q1B6Q2"/>
<organism evidence="5 6">
    <name type="scientific">Phrynocephalus forsythii</name>
    <dbReference type="NCBI Taxonomy" id="171643"/>
    <lineage>
        <taxon>Eukaryota</taxon>
        <taxon>Metazoa</taxon>
        <taxon>Chordata</taxon>
        <taxon>Craniata</taxon>
        <taxon>Vertebrata</taxon>
        <taxon>Euteleostomi</taxon>
        <taxon>Lepidosauria</taxon>
        <taxon>Squamata</taxon>
        <taxon>Bifurcata</taxon>
        <taxon>Unidentata</taxon>
        <taxon>Episquamata</taxon>
        <taxon>Toxicofera</taxon>
        <taxon>Iguania</taxon>
        <taxon>Acrodonta</taxon>
        <taxon>Agamidae</taxon>
        <taxon>Agaminae</taxon>
        <taxon>Phrynocephalus</taxon>
    </lineage>
</organism>
<dbReference type="InterPro" id="IPR025740">
    <property type="entry name" value="FAM110"/>
</dbReference>
<evidence type="ECO:0000256" key="2">
    <source>
        <dbReference type="SAM" id="MobiDB-lite"/>
    </source>
</evidence>
<evidence type="ECO:0000256" key="1">
    <source>
        <dbReference type="ARBA" id="ARBA00010576"/>
    </source>
</evidence>
<dbReference type="Pfam" id="PF14161">
    <property type="entry name" value="FAM110_N"/>
    <property type="match status" value="1"/>
</dbReference>
<dbReference type="GO" id="GO:0043014">
    <property type="term" value="F:alpha-tubulin binding"/>
    <property type="evidence" value="ECO:0007669"/>
    <property type="project" value="TreeGrafter"/>
</dbReference>
<proteinExistence type="inferred from homology"/>